<evidence type="ECO:0000256" key="4">
    <source>
        <dbReference type="ARBA" id="ARBA00023065"/>
    </source>
</evidence>
<dbReference type="GO" id="GO:0016471">
    <property type="term" value="C:vacuolar proton-transporting V-type ATPase complex"/>
    <property type="evidence" value="ECO:0007669"/>
    <property type="project" value="InterPro"/>
</dbReference>
<evidence type="ECO:0000256" key="2">
    <source>
        <dbReference type="ARBA" id="ARBA00022448"/>
    </source>
</evidence>
<name>A0A4Z1TCJ6_GIAMU</name>
<evidence type="ECO:0000313" key="5">
    <source>
        <dbReference type="EMBL" id="TNJ30309.1"/>
    </source>
</evidence>
<evidence type="ECO:0000313" key="6">
    <source>
        <dbReference type="Proteomes" id="UP000315496"/>
    </source>
</evidence>
<sequence>MDRDSEVVRKLLATETDGKQRIAKAREDSAELLRSAKERAANEVASFQKVEEAKLVDLEAKNAKEIERVKADLDARVASEVQNLKSYAASHLDEAAALVTKVVIGL</sequence>
<protein>
    <submittedName>
        <fullName evidence="5">Vacuolar ATP synthase subunit G</fullName>
    </submittedName>
</protein>
<organism evidence="5 6">
    <name type="scientific">Giardia muris</name>
    <dbReference type="NCBI Taxonomy" id="5742"/>
    <lineage>
        <taxon>Eukaryota</taxon>
        <taxon>Metamonada</taxon>
        <taxon>Diplomonadida</taxon>
        <taxon>Hexamitidae</taxon>
        <taxon>Giardiinae</taxon>
        <taxon>Giardia</taxon>
    </lineage>
</organism>
<reference evidence="5 6" key="1">
    <citation type="submission" date="2019-05" db="EMBL/GenBank/DDBJ databases">
        <title>The compact genome of Giardia muris reveals important steps in the evolution of intestinal protozoan parasites.</title>
        <authorList>
            <person name="Xu F."/>
            <person name="Jimenez-Gonzalez A."/>
            <person name="Einarsson E."/>
            <person name="Astvaldsson A."/>
            <person name="Peirasmaki D."/>
            <person name="Eckmann L."/>
            <person name="Andersson J.O."/>
            <person name="Svard S.G."/>
            <person name="Jerlstrom-Hultqvist J."/>
        </authorList>
    </citation>
    <scope>NUCLEOTIDE SEQUENCE [LARGE SCALE GENOMIC DNA]</scope>
    <source>
        <strain evidence="5 6">Roberts-Thomson</strain>
    </source>
</reference>
<keyword evidence="2" id="KW-0813">Transport</keyword>
<accession>A0A4Z1TCJ6</accession>
<comment type="caution">
    <text evidence="5">The sequence shown here is derived from an EMBL/GenBank/DDBJ whole genome shotgun (WGS) entry which is preliminary data.</text>
</comment>
<keyword evidence="4" id="KW-0406">Ion transport</keyword>
<dbReference type="Pfam" id="PF03179">
    <property type="entry name" value="V-ATPase_G"/>
    <property type="match status" value="1"/>
</dbReference>
<proteinExistence type="inferred from homology"/>
<evidence type="ECO:0000256" key="1">
    <source>
        <dbReference type="ARBA" id="ARBA00010066"/>
    </source>
</evidence>
<comment type="similarity">
    <text evidence="1">Belongs to the V-ATPase G subunit family.</text>
</comment>
<dbReference type="VEuPathDB" id="GiardiaDB:GMRT_12995"/>
<dbReference type="OrthoDB" id="250802at2759"/>
<dbReference type="EMBL" id="VDLU01000001">
    <property type="protein sequence ID" value="TNJ30309.1"/>
    <property type="molecule type" value="Genomic_DNA"/>
</dbReference>
<keyword evidence="3" id="KW-0375">Hydrogen ion transport</keyword>
<keyword evidence="6" id="KW-1185">Reference proteome</keyword>
<dbReference type="Gene3D" id="1.20.5.2950">
    <property type="match status" value="1"/>
</dbReference>
<dbReference type="GO" id="GO:0046961">
    <property type="term" value="F:proton-transporting ATPase activity, rotational mechanism"/>
    <property type="evidence" value="ECO:0007669"/>
    <property type="project" value="InterPro"/>
</dbReference>
<dbReference type="Proteomes" id="UP000315496">
    <property type="component" value="Chromosome 1"/>
</dbReference>
<evidence type="ECO:0000256" key="3">
    <source>
        <dbReference type="ARBA" id="ARBA00022781"/>
    </source>
</evidence>
<dbReference type="AlphaFoldDB" id="A0A4Z1TCJ6"/>
<dbReference type="InterPro" id="IPR005124">
    <property type="entry name" value="V-ATPase_G"/>
</dbReference>
<gene>
    <name evidence="5" type="ORF">GMRT_12995</name>
</gene>